<accession>A0A1M6D1I1</accession>
<dbReference type="STRING" id="1122184.SAMN02745176_00967"/>
<evidence type="ECO:0000256" key="1">
    <source>
        <dbReference type="ARBA" id="ARBA00022679"/>
    </source>
</evidence>
<dbReference type="GO" id="GO:0032259">
    <property type="term" value="P:methylation"/>
    <property type="evidence" value="ECO:0007669"/>
    <property type="project" value="UniProtKB-KW"/>
</dbReference>
<organism evidence="3 4">
    <name type="scientific">Lutispora thermophila DSM 19022</name>
    <dbReference type="NCBI Taxonomy" id="1122184"/>
    <lineage>
        <taxon>Bacteria</taxon>
        <taxon>Bacillati</taxon>
        <taxon>Bacillota</taxon>
        <taxon>Clostridia</taxon>
        <taxon>Lutisporales</taxon>
        <taxon>Lutisporaceae</taxon>
        <taxon>Lutispora</taxon>
    </lineage>
</organism>
<dbReference type="Pfam" id="PF13649">
    <property type="entry name" value="Methyltransf_25"/>
    <property type="match status" value="1"/>
</dbReference>
<evidence type="ECO:0000313" key="4">
    <source>
        <dbReference type="Proteomes" id="UP000184442"/>
    </source>
</evidence>
<evidence type="ECO:0000313" key="3">
    <source>
        <dbReference type="EMBL" id="SHI67106.1"/>
    </source>
</evidence>
<keyword evidence="3" id="KW-0489">Methyltransferase</keyword>
<sequence length="216" mass="25027">MLEKMGEFFDNRLDIYDEHQLNCIDSAREFYKYTAECLPLRPGCRIIDLGCGTGLELEWYFQINPSAKVTGIDLAPGMLNRLKEKFYDKELTLILGSYFDVPFGTCQFDGAVSVESLHHFTATEKMSLYEKLRKSLKTKGYFILTDYFSLSNEEEAFHRKELLRLKEEQGIEDNEFYHYDTPLSVDHEIECLLSAGFSSVEILNRWGATHTIKAVR</sequence>
<proteinExistence type="predicted"/>
<dbReference type="PANTHER" id="PTHR43861">
    <property type="entry name" value="TRANS-ACONITATE 2-METHYLTRANSFERASE-RELATED"/>
    <property type="match status" value="1"/>
</dbReference>
<dbReference type="SUPFAM" id="SSF53335">
    <property type="entry name" value="S-adenosyl-L-methionine-dependent methyltransferases"/>
    <property type="match status" value="1"/>
</dbReference>
<keyword evidence="1 3" id="KW-0808">Transferase</keyword>
<dbReference type="InterPro" id="IPR041698">
    <property type="entry name" value="Methyltransf_25"/>
</dbReference>
<dbReference type="GO" id="GO:0008168">
    <property type="term" value="F:methyltransferase activity"/>
    <property type="evidence" value="ECO:0007669"/>
    <property type="project" value="UniProtKB-KW"/>
</dbReference>
<dbReference type="InterPro" id="IPR029063">
    <property type="entry name" value="SAM-dependent_MTases_sf"/>
</dbReference>
<protein>
    <submittedName>
        <fullName evidence="3">Methyltransferase domain-containing protein</fullName>
    </submittedName>
</protein>
<reference evidence="3 4" key="1">
    <citation type="submission" date="2016-11" db="EMBL/GenBank/DDBJ databases">
        <authorList>
            <person name="Jaros S."/>
            <person name="Januszkiewicz K."/>
            <person name="Wedrychowicz H."/>
        </authorList>
    </citation>
    <scope>NUCLEOTIDE SEQUENCE [LARGE SCALE GENOMIC DNA]</scope>
    <source>
        <strain evidence="3 4">DSM 19022</strain>
    </source>
</reference>
<dbReference type="CDD" id="cd02440">
    <property type="entry name" value="AdoMet_MTases"/>
    <property type="match status" value="1"/>
</dbReference>
<dbReference type="RefSeq" id="WP_073025107.1">
    <property type="nucleotide sequence ID" value="NZ_FQZS01000006.1"/>
</dbReference>
<dbReference type="EMBL" id="FQZS01000006">
    <property type="protein sequence ID" value="SHI67106.1"/>
    <property type="molecule type" value="Genomic_DNA"/>
</dbReference>
<dbReference type="Gene3D" id="3.40.50.150">
    <property type="entry name" value="Vaccinia Virus protein VP39"/>
    <property type="match status" value="1"/>
</dbReference>
<feature type="domain" description="Methyltransferase" evidence="2">
    <location>
        <begin position="46"/>
        <end position="140"/>
    </location>
</feature>
<dbReference type="AlphaFoldDB" id="A0A1M6D1I1"/>
<dbReference type="Proteomes" id="UP000184442">
    <property type="component" value="Unassembled WGS sequence"/>
</dbReference>
<name>A0A1M6D1I1_9FIRM</name>
<evidence type="ECO:0000259" key="2">
    <source>
        <dbReference type="Pfam" id="PF13649"/>
    </source>
</evidence>
<gene>
    <name evidence="3" type="ORF">SAMN02745176_00967</name>
</gene>
<keyword evidence="4" id="KW-1185">Reference proteome</keyword>